<dbReference type="Proteomes" id="UP000193978">
    <property type="component" value="Chromosome"/>
</dbReference>
<dbReference type="EMBL" id="CP019948">
    <property type="protein sequence ID" value="ARN83042.1"/>
    <property type="molecule type" value="Genomic_DNA"/>
</dbReference>
<evidence type="ECO:0000313" key="1">
    <source>
        <dbReference type="EMBL" id="ARN83042.1"/>
    </source>
</evidence>
<proteinExistence type="predicted"/>
<evidence type="ECO:0008006" key="3">
    <source>
        <dbReference type="Google" id="ProtNLM"/>
    </source>
</evidence>
<name>A0A1W6MZM5_9HYPH</name>
<keyword evidence="2" id="KW-1185">Reference proteome</keyword>
<sequence>MLRVFVAAAVFLLLSACQMTRDREADSQKEFEQAVAAQHKSIASICEKITSDVQRRRCLGE</sequence>
<dbReference type="KEGG" id="mbry:B1812_20325"/>
<gene>
    <name evidence="1" type="ORF">B1812_20325</name>
</gene>
<evidence type="ECO:0000313" key="2">
    <source>
        <dbReference type="Proteomes" id="UP000193978"/>
    </source>
</evidence>
<protein>
    <recommendedName>
        <fullName evidence="3">Lipoprotein</fullName>
    </recommendedName>
</protein>
<reference evidence="1 2" key="1">
    <citation type="submission" date="2017-02" db="EMBL/GenBank/DDBJ databases">
        <authorList>
            <person name="Peterson S.W."/>
        </authorList>
    </citation>
    <scope>NUCLEOTIDE SEQUENCE [LARGE SCALE GENOMIC DNA]</scope>
    <source>
        <strain evidence="1 2">S285</strain>
    </source>
</reference>
<dbReference type="PROSITE" id="PS51257">
    <property type="entry name" value="PROKAR_LIPOPROTEIN"/>
    <property type="match status" value="1"/>
</dbReference>
<organism evidence="1 2">
    <name type="scientific">Methylocystis bryophila</name>
    <dbReference type="NCBI Taxonomy" id="655015"/>
    <lineage>
        <taxon>Bacteria</taxon>
        <taxon>Pseudomonadati</taxon>
        <taxon>Pseudomonadota</taxon>
        <taxon>Alphaproteobacteria</taxon>
        <taxon>Hyphomicrobiales</taxon>
        <taxon>Methylocystaceae</taxon>
        <taxon>Methylocystis</taxon>
    </lineage>
</organism>
<accession>A0A1W6MZM5</accession>
<dbReference type="AlphaFoldDB" id="A0A1W6MZM5"/>
<dbReference type="RefSeq" id="WP_085773186.1">
    <property type="nucleotide sequence ID" value="NZ_AP027149.1"/>
</dbReference>